<sequence length="488" mass="54981">MSNGVALEIADIHDLRVMPPRDRRAAAEVIAKAFTECAAYVEEGRDEDVVATADSLALFVGAAHSANTQLLAIRMWKVNALSNLGRGREAVELLEWIERFNGVSFRTRERMATLRSYVGDYKGCIDACTDALMSAPLDKSRTPSRDVRLIGQMRAEAMCLDGQYDAALRFLIDTLKDVVPSYDELAVMRRAVKTPEALETMFRFLAPHFSYPGHRARHALFHYSIACRDLGQIDRAIFAARQRFLIGLQIVKYGERETPVKQDWSKQAATSLAHLRSDLGALGVDFFLISGTLLGCIREGAVMSHDKDIDVGVLTDVPAEDIRKALATSGRFKVRALTTDKLVQIRHSNGVVIDVFLHWRENGLILHEGQKTRWWNSDFGLNLVDFLGDKFYIPTNPDQYLIENYGDTWTIPQPEFETFVDTPNMIIQDNDHMIWYYYSKLHDYYASGKEAQLQKVWSALQDLVGNDSAVSVAVNRIKIDAIQQGAKQ</sequence>
<dbReference type="PANTHER" id="PTHR43404">
    <property type="entry name" value="LIPOPOLYSACCHARIDE CHOLINEPHOSPHOTRANSFERASE LICD"/>
    <property type="match status" value="1"/>
</dbReference>
<dbReference type="PANTHER" id="PTHR43404:SF1">
    <property type="entry name" value="MNN4P"/>
    <property type="match status" value="1"/>
</dbReference>
<dbReference type="InterPro" id="IPR011990">
    <property type="entry name" value="TPR-like_helical_dom_sf"/>
</dbReference>
<dbReference type="EMBL" id="BSFI01000002">
    <property type="protein sequence ID" value="GLK66741.1"/>
    <property type="molecule type" value="Genomic_DNA"/>
</dbReference>
<dbReference type="SUPFAM" id="SSF48452">
    <property type="entry name" value="TPR-like"/>
    <property type="match status" value="1"/>
</dbReference>
<dbReference type="AlphaFoldDB" id="A0A9W6IYY1"/>
<reference evidence="1" key="2">
    <citation type="submission" date="2023-01" db="EMBL/GenBank/DDBJ databases">
        <authorList>
            <person name="Sun Q."/>
            <person name="Evtushenko L."/>
        </authorList>
    </citation>
    <scope>NUCLEOTIDE SEQUENCE</scope>
    <source>
        <strain evidence="1">VKM B-2347</strain>
    </source>
</reference>
<dbReference type="RefSeq" id="WP_271167003.1">
    <property type="nucleotide sequence ID" value="NZ_BSFI01000002.1"/>
</dbReference>
<evidence type="ECO:0000313" key="2">
    <source>
        <dbReference type="Proteomes" id="UP001143372"/>
    </source>
</evidence>
<keyword evidence="2" id="KW-1185">Reference proteome</keyword>
<reference evidence="1" key="1">
    <citation type="journal article" date="2014" name="Int. J. Syst. Evol. Microbiol.">
        <title>Complete genome sequence of Corynebacterium casei LMG S-19264T (=DSM 44701T), isolated from a smear-ripened cheese.</title>
        <authorList>
            <consortium name="US DOE Joint Genome Institute (JGI-PGF)"/>
            <person name="Walter F."/>
            <person name="Albersmeier A."/>
            <person name="Kalinowski J."/>
            <person name="Ruckert C."/>
        </authorList>
    </citation>
    <scope>NUCLEOTIDE SEQUENCE</scope>
    <source>
        <strain evidence="1">VKM B-2347</strain>
    </source>
</reference>
<organism evidence="1 2">
    <name type="scientific">Hansschlegelia plantiphila</name>
    <dbReference type="NCBI Taxonomy" id="374655"/>
    <lineage>
        <taxon>Bacteria</taxon>
        <taxon>Pseudomonadati</taxon>
        <taxon>Pseudomonadota</taxon>
        <taxon>Alphaproteobacteria</taxon>
        <taxon>Hyphomicrobiales</taxon>
        <taxon>Methylopilaceae</taxon>
        <taxon>Hansschlegelia</taxon>
    </lineage>
</organism>
<name>A0A9W6IYY1_9HYPH</name>
<proteinExistence type="predicted"/>
<evidence type="ECO:0000313" key="1">
    <source>
        <dbReference type="EMBL" id="GLK66741.1"/>
    </source>
</evidence>
<dbReference type="Proteomes" id="UP001143372">
    <property type="component" value="Unassembled WGS sequence"/>
</dbReference>
<accession>A0A9W6IYY1</accession>
<evidence type="ECO:0008006" key="3">
    <source>
        <dbReference type="Google" id="ProtNLM"/>
    </source>
</evidence>
<dbReference type="InterPro" id="IPR052942">
    <property type="entry name" value="LPS_cholinephosphotransferase"/>
</dbReference>
<dbReference type="Gene3D" id="1.25.40.10">
    <property type="entry name" value="Tetratricopeptide repeat domain"/>
    <property type="match status" value="1"/>
</dbReference>
<gene>
    <name evidence="1" type="ORF">GCM10008179_03790</name>
</gene>
<protein>
    <recommendedName>
        <fullName evidence="3">LicD family protein</fullName>
    </recommendedName>
</protein>
<comment type="caution">
    <text evidence="1">The sequence shown here is derived from an EMBL/GenBank/DDBJ whole genome shotgun (WGS) entry which is preliminary data.</text>
</comment>